<dbReference type="GeneID" id="108979664"/>
<dbReference type="GO" id="GO:0006355">
    <property type="term" value="P:regulation of DNA-templated transcription"/>
    <property type="evidence" value="ECO:0007669"/>
    <property type="project" value="InterPro"/>
</dbReference>
<dbReference type="FunFam" id="2.170.150.80:FF:000007">
    <property type="entry name" value="NAC domain-containing protein 35"/>
    <property type="match status" value="1"/>
</dbReference>
<gene>
    <name evidence="8" type="primary">LOC108979664</name>
</gene>
<dbReference type="InterPro" id="IPR036093">
    <property type="entry name" value="NAC_dom_sf"/>
</dbReference>
<accession>A0A2I4DFI8</accession>
<evidence type="ECO:0000256" key="1">
    <source>
        <dbReference type="ARBA" id="ARBA00004123"/>
    </source>
</evidence>
<dbReference type="Gene3D" id="2.170.150.80">
    <property type="entry name" value="NAC domain"/>
    <property type="match status" value="1"/>
</dbReference>
<comment type="subcellular location">
    <subcellularLocation>
        <location evidence="1">Nucleus</location>
    </subcellularLocation>
</comment>
<dbReference type="STRING" id="51240.A0A2I4DFI8"/>
<dbReference type="KEGG" id="jre:108979664"/>
<dbReference type="GO" id="GO:0003677">
    <property type="term" value="F:DNA binding"/>
    <property type="evidence" value="ECO:0007669"/>
    <property type="project" value="UniProtKB-KW"/>
</dbReference>
<sequence>MDETNDIVDKVDDVMLPGFRFHPTDEELVGFYLKTKIQRRPLPIELIKQVDIYKYDPWDLPKLAATGEKEWYFYCPRDRKYRNSARPNRVTGAGFWKATGTDRPIYSSEGTKCIGLKKSLVFYRGRAAKGIKTDWMMHEFRLPSLSESAPPKFLDKNITANDSWAICRIFKKTNSMAQRALSHSWVSSLPETLATDMLAQGTHYSQFRSENISNCTTETGPAMQFCTNNDLQQTSAACFSTFDILSYKPINHTVTRPPLFHVSNGELPNGFPFSPLDVSGPTKCTVDSTSMLLNSPLGDVTDATGTLYFEGPEQQFSGFSLGLHQEMQGNMGAGEDHEAGLRKNPDAAHNNQWGTVQSIGFPFSLPSNDDWKPNLPWDSPPCPSLEMSTNHSTNE</sequence>
<keyword evidence="3" id="KW-0238">DNA-binding</keyword>
<name>A0A2I4DFI8_JUGRE</name>
<feature type="region of interest" description="Disordered" evidence="6">
    <location>
        <begin position="372"/>
        <end position="395"/>
    </location>
</feature>
<dbReference type="Gramene" id="Jr10_02160_p1">
    <property type="protein sequence ID" value="cds.Jr10_02160_p1"/>
    <property type="gene ID" value="Jr10_02160"/>
</dbReference>
<dbReference type="Pfam" id="PF02365">
    <property type="entry name" value="NAM"/>
    <property type="match status" value="1"/>
</dbReference>
<dbReference type="GO" id="GO:0005634">
    <property type="term" value="C:nucleus"/>
    <property type="evidence" value="ECO:0007669"/>
    <property type="project" value="UniProtKB-SubCell"/>
</dbReference>
<keyword evidence="5" id="KW-0539">Nucleus</keyword>
<keyword evidence="4" id="KW-0804">Transcription</keyword>
<evidence type="ECO:0000256" key="2">
    <source>
        <dbReference type="ARBA" id="ARBA00023015"/>
    </source>
</evidence>
<feature type="compositionally biased region" description="Polar residues" evidence="6">
    <location>
        <begin position="386"/>
        <end position="395"/>
    </location>
</feature>
<evidence type="ECO:0000256" key="3">
    <source>
        <dbReference type="ARBA" id="ARBA00023125"/>
    </source>
</evidence>
<organism evidence="7 8">
    <name type="scientific">Juglans regia</name>
    <name type="common">English walnut</name>
    <dbReference type="NCBI Taxonomy" id="51240"/>
    <lineage>
        <taxon>Eukaryota</taxon>
        <taxon>Viridiplantae</taxon>
        <taxon>Streptophyta</taxon>
        <taxon>Embryophyta</taxon>
        <taxon>Tracheophyta</taxon>
        <taxon>Spermatophyta</taxon>
        <taxon>Magnoliopsida</taxon>
        <taxon>eudicotyledons</taxon>
        <taxon>Gunneridae</taxon>
        <taxon>Pentapetalae</taxon>
        <taxon>rosids</taxon>
        <taxon>fabids</taxon>
        <taxon>Fagales</taxon>
        <taxon>Juglandaceae</taxon>
        <taxon>Juglans</taxon>
    </lineage>
</organism>
<dbReference type="PANTHER" id="PTHR31744">
    <property type="entry name" value="PROTEIN CUP-SHAPED COTYLEDON 2-RELATED"/>
    <property type="match status" value="1"/>
</dbReference>
<dbReference type="PROSITE" id="PS51005">
    <property type="entry name" value="NAC"/>
    <property type="match status" value="1"/>
</dbReference>
<protein>
    <submittedName>
        <fullName evidence="8">Protein FEZ-like</fullName>
    </submittedName>
</protein>
<dbReference type="PANTHER" id="PTHR31744:SF56">
    <property type="entry name" value="NAC DOMAIN-CONTAINING PROTEIN 94-RELATED"/>
    <property type="match status" value="1"/>
</dbReference>
<evidence type="ECO:0000313" key="7">
    <source>
        <dbReference type="Proteomes" id="UP000235220"/>
    </source>
</evidence>
<dbReference type="OrthoDB" id="1841925at2759"/>
<evidence type="ECO:0000256" key="4">
    <source>
        <dbReference type="ARBA" id="ARBA00023163"/>
    </source>
</evidence>
<dbReference type="Proteomes" id="UP000235220">
    <property type="component" value="Chromosome 10"/>
</dbReference>
<evidence type="ECO:0000256" key="5">
    <source>
        <dbReference type="ARBA" id="ARBA00023242"/>
    </source>
</evidence>
<keyword evidence="2" id="KW-0805">Transcription regulation</keyword>
<dbReference type="SUPFAM" id="SSF101941">
    <property type="entry name" value="NAC domain"/>
    <property type="match status" value="1"/>
</dbReference>
<evidence type="ECO:0000256" key="6">
    <source>
        <dbReference type="SAM" id="MobiDB-lite"/>
    </source>
</evidence>
<keyword evidence="7" id="KW-1185">Reference proteome</keyword>
<evidence type="ECO:0000313" key="8">
    <source>
        <dbReference type="RefSeq" id="XP_018805920.1"/>
    </source>
</evidence>
<proteinExistence type="predicted"/>
<dbReference type="AlphaFoldDB" id="A0A2I4DFI8"/>
<dbReference type="GO" id="GO:0099402">
    <property type="term" value="P:plant organ development"/>
    <property type="evidence" value="ECO:0007669"/>
    <property type="project" value="UniProtKB-ARBA"/>
</dbReference>
<dbReference type="RefSeq" id="XP_018805920.1">
    <property type="nucleotide sequence ID" value="XM_018950375.1"/>
</dbReference>
<dbReference type="InterPro" id="IPR003441">
    <property type="entry name" value="NAC-dom"/>
</dbReference>
<reference evidence="8" key="1">
    <citation type="submission" date="2025-08" db="UniProtKB">
        <authorList>
            <consortium name="RefSeq"/>
        </authorList>
    </citation>
    <scope>IDENTIFICATION</scope>
    <source>
        <tissue evidence="8">Leaves</tissue>
    </source>
</reference>